<keyword evidence="4" id="KW-1185">Reference proteome</keyword>
<dbReference type="Pfam" id="PF21530">
    <property type="entry name" value="Pif1_2B_dom"/>
    <property type="match status" value="1"/>
</dbReference>
<accession>A0A4Y2I848</accession>
<dbReference type="InterPro" id="IPR027417">
    <property type="entry name" value="P-loop_NTPase"/>
</dbReference>
<dbReference type="GO" id="GO:0005657">
    <property type="term" value="C:replication fork"/>
    <property type="evidence" value="ECO:0007669"/>
    <property type="project" value="TreeGrafter"/>
</dbReference>
<comment type="caution">
    <text evidence="3">The sequence shown here is derived from an EMBL/GenBank/DDBJ whole genome shotgun (WGS) entry which is preliminary data.</text>
</comment>
<dbReference type="PANTHER" id="PTHR23274:SF48">
    <property type="entry name" value="ATP-DEPENDENT DNA HELICASE"/>
    <property type="match status" value="1"/>
</dbReference>
<name>A0A4Y2I848_ARAVE</name>
<protein>
    <recommendedName>
        <fullName evidence="2">DNA helicase Pif1-like 2B domain-containing protein</fullName>
    </recommendedName>
</protein>
<proteinExistence type="predicted"/>
<gene>
    <name evidence="3" type="ORF">AVEN_80244_2</name>
</gene>
<feature type="region of interest" description="Disordered" evidence="1">
    <location>
        <begin position="321"/>
        <end position="370"/>
    </location>
</feature>
<feature type="domain" description="DNA helicase Pif1-like 2B" evidence="2">
    <location>
        <begin position="36"/>
        <end position="82"/>
    </location>
</feature>
<evidence type="ECO:0000313" key="3">
    <source>
        <dbReference type="EMBL" id="GBM73814.1"/>
    </source>
</evidence>
<dbReference type="AlphaFoldDB" id="A0A4Y2I848"/>
<dbReference type="GO" id="GO:0006260">
    <property type="term" value="P:DNA replication"/>
    <property type="evidence" value="ECO:0007669"/>
    <property type="project" value="TreeGrafter"/>
</dbReference>
<evidence type="ECO:0000313" key="4">
    <source>
        <dbReference type="Proteomes" id="UP000499080"/>
    </source>
</evidence>
<dbReference type="SUPFAM" id="SSF52540">
    <property type="entry name" value="P-loop containing nucleoside triphosphate hydrolases"/>
    <property type="match status" value="1"/>
</dbReference>
<dbReference type="InterPro" id="IPR049163">
    <property type="entry name" value="Pif1-like_2B_dom"/>
</dbReference>
<organism evidence="3 4">
    <name type="scientific">Araneus ventricosus</name>
    <name type="common">Orbweaver spider</name>
    <name type="synonym">Epeira ventricosa</name>
    <dbReference type="NCBI Taxonomy" id="182803"/>
    <lineage>
        <taxon>Eukaryota</taxon>
        <taxon>Metazoa</taxon>
        <taxon>Ecdysozoa</taxon>
        <taxon>Arthropoda</taxon>
        <taxon>Chelicerata</taxon>
        <taxon>Arachnida</taxon>
        <taxon>Araneae</taxon>
        <taxon>Araneomorphae</taxon>
        <taxon>Entelegynae</taxon>
        <taxon>Araneoidea</taxon>
        <taxon>Araneidae</taxon>
        <taxon>Araneus</taxon>
    </lineage>
</organism>
<evidence type="ECO:0000256" key="1">
    <source>
        <dbReference type="SAM" id="MobiDB-lite"/>
    </source>
</evidence>
<dbReference type="Proteomes" id="UP000499080">
    <property type="component" value="Unassembled WGS sequence"/>
</dbReference>
<evidence type="ECO:0000259" key="2">
    <source>
        <dbReference type="Pfam" id="PF21530"/>
    </source>
</evidence>
<dbReference type="PANTHER" id="PTHR23274">
    <property type="entry name" value="DNA HELICASE-RELATED"/>
    <property type="match status" value="1"/>
</dbReference>
<reference evidence="3 4" key="1">
    <citation type="journal article" date="2019" name="Sci. Rep.">
        <title>Orb-weaving spider Araneus ventricosus genome elucidates the spidroin gene catalogue.</title>
        <authorList>
            <person name="Kono N."/>
            <person name="Nakamura H."/>
            <person name="Ohtoshi R."/>
            <person name="Moran D.A.P."/>
            <person name="Shinohara A."/>
            <person name="Yoshida Y."/>
            <person name="Fujiwara M."/>
            <person name="Mori M."/>
            <person name="Tomita M."/>
            <person name="Arakawa K."/>
        </authorList>
    </citation>
    <scope>NUCLEOTIDE SEQUENCE [LARGE SCALE GENOMIC DNA]</scope>
</reference>
<sequence length="370" mass="41433">MNRSIIQKLQGEPHTFYSSEPIIFEDQNDLQNYPPEFLHDLPPSGMPPHALMLNKGVIVMLLRNLNPKQGLCNGTHLSITGLHENFISAKIVSEFNSGGVVFLPRIELAPSDVNLPFVLKRRQFPLISAYTMAINKSQGQTFDQISTYPVLLYTSEVKKDLSDPVLLYTSEVKKDLSDPVLLYPIEVNILHGSSLALFQKDMAEKSGRIPKESWKLHDNYNRQMSYGSIVTRSQTAFNRIKITDSDMDFFSNGVLHHPSNKPHLMVSMMGEYGAIPRTIVTRSAANKLQLDKDLITVLKDYKKLTKTDPLIKELKEYQKEHPNLLNPDAAVQEVPEGATSETEEQSSAEEKTSSGYESSAGEFTGSESSS</sequence>
<dbReference type="OrthoDB" id="10050764at2759"/>
<dbReference type="EMBL" id="BGPR01002459">
    <property type="protein sequence ID" value="GBM73814.1"/>
    <property type="molecule type" value="Genomic_DNA"/>
</dbReference>